<reference evidence="11 12" key="1">
    <citation type="journal article" date="2016" name="Nat. Commun.">
        <title>Extremotolerant tardigrade genome and improved radiotolerance of human cultured cells by tardigrade-unique protein.</title>
        <authorList>
            <person name="Hashimoto T."/>
            <person name="Horikawa D.D."/>
            <person name="Saito Y."/>
            <person name="Kuwahara H."/>
            <person name="Kozuka-Hata H."/>
            <person name="Shin-I T."/>
            <person name="Minakuchi Y."/>
            <person name="Ohishi K."/>
            <person name="Motoyama A."/>
            <person name="Aizu T."/>
            <person name="Enomoto A."/>
            <person name="Kondo K."/>
            <person name="Tanaka S."/>
            <person name="Hara Y."/>
            <person name="Koshikawa S."/>
            <person name="Sagara H."/>
            <person name="Miura T."/>
            <person name="Yokobori S."/>
            <person name="Miyagawa K."/>
            <person name="Suzuki Y."/>
            <person name="Kubo T."/>
            <person name="Oyama M."/>
            <person name="Kohara Y."/>
            <person name="Fujiyama A."/>
            <person name="Arakawa K."/>
            <person name="Katayama T."/>
            <person name="Toyoda A."/>
            <person name="Kunieda T."/>
        </authorList>
    </citation>
    <scope>NUCLEOTIDE SEQUENCE [LARGE SCALE GENOMIC DNA]</scope>
    <source>
        <strain evidence="11 12">YOKOZUNA-1</strain>
    </source>
</reference>
<evidence type="ECO:0000256" key="6">
    <source>
        <dbReference type="ARBA" id="ARBA00023065"/>
    </source>
</evidence>
<dbReference type="EMBL" id="BDGG01000002">
    <property type="protein sequence ID" value="GAU94607.1"/>
    <property type="molecule type" value="Genomic_DNA"/>
</dbReference>
<comment type="caution">
    <text evidence="11">The sequence shown here is derived from an EMBL/GenBank/DDBJ whole genome shotgun (WGS) entry which is preliminary data.</text>
</comment>
<evidence type="ECO:0000256" key="8">
    <source>
        <dbReference type="ARBA" id="ARBA00023286"/>
    </source>
</evidence>
<dbReference type="GO" id="GO:0070588">
    <property type="term" value="P:calcium ion transmembrane transport"/>
    <property type="evidence" value="ECO:0007669"/>
    <property type="project" value="TreeGrafter"/>
</dbReference>
<evidence type="ECO:0000256" key="5">
    <source>
        <dbReference type="ARBA" id="ARBA00022989"/>
    </source>
</evidence>
<dbReference type="GO" id="GO:0004931">
    <property type="term" value="F:extracellularly ATP-gated monoatomic cation channel activity"/>
    <property type="evidence" value="ECO:0007669"/>
    <property type="project" value="TreeGrafter"/>
</dbReference>
<gene>
    <name evidence="11" type="primary">RvY_06346</name>
    <name evidence="11" type="synonym">RvY_06346.1</name>
    <name evidence="11" type="ORF">RvY_06346-1</name>
</gene>
<proteinExistence type="inferred from homology"/>
<feature type="transmembrane region" description="Helical" evidence="10">
    <location>
        <begin position="68"/>
        <end position="89"/>
    </location>
</feature>
<evidence type="ECO:0000256" key="4">
    <source>
        <dbReference type="ARBA" id="ARBA00022692"/>
    </source>
</evidence>
<name>A0A1D1V4M3_RAMVA</name>
<evidence type="ECO:0008006" key="13">
    <source>
        <dbReference type="Google" id="ProtNLM"/>
    </source>
</evidence>
<sequence length="290" mass="32911">MIPYKYSVREIVATILNSAGVRYQKAMQSLARKLSKGIGRPLARFTNSFFFQYETPRLLTMRTRHIGIMYRFIQLLLLVYVIAYVFIVMKSYQTFDYVNSSVVTKVKGVLSYNNSGVRYIWDSTDFVVPAQESGAFFIATNVLMTRNQSHGICPEDINVGSAGIECTNDGQCPANQPTLYGNGIRTGRCVKQSGTCEIAGWCPTEIDSTPRTATLTGHESITILVKNHIVFPNFGVKRRNILKHFSQEYLQSCRFHPEKDPICPIFNLLDIVRFANESMETLAIRVSFRR</sequence>
<keyword evidence="12" id="KW-1185">Reference proteome</keyword>
<dbReference type="Gene3D" id="2.60.490.10">
    <property type="entry name" value="atp-gated p2x4 ion channel domain"/>
    <property type="match status" value="1"/>
</dbReference>
<dbReference type="GO" id="GO:0098794">
    <property type="term" value="C:postsynapse"/>
    <property type="evidence" value="ECO:0007669"/>
    <property type="project" value="GOC"/>
</dbReference>
<dbReference type="GO" id="GO:0012505">
    <property type="term" value="C:endomembrane system"/>
    <property type="evidence" value="ECO:0007669"/>
    <property type="project" value="UniProtKB-SubCell"/>
</dbReference>
<evidence type="ECO:0000256" key="7">
    <source>
        <dbReference type="ARBA" id="ARBA00023136"/>
    </source>
</evidence>
<dbReference type="GO" id="GO:0016020">
    <property type="term" value="C:membrane"/>
    <property type="evidence" value="ECO:0007669"/>
    <property type="project" value="TreeGrafter"/>
</dbReference>
<dbReference type="PANTHER" id="PTHR10125">
    <property type="entry name" value="P2X PURINOCEPTOR"/>
    <property type="match status" value="1"/>
</dbReference>
<evidence type="ECO:0000313" key="11">
    <source>
        <dbReference type="EMBL" id="GAU94607.1"/>
    </source>
</evidence>
<keyword evidence="6" id="KW-0406">Ion transport</keyword>
<dbReference type="STRING" id="947166.A0A1D1V4M3"/>
<comment type="subcellular location">
    <subcellularLocation>
        <location evidence="1">Endomembrane system</location>
    </subcellularLocation>
</comment>
<evidence type="ECO:0000313" key="12">
    <source>
        <dbReference type="Proteomes" id="UP000186922"/>
    </source>
</evidence>
<keyword evidence="7 10" id="KW-0472">Membrane</keyword>
<keyword evidence="4 10" id="KW-0812">Transmembrane</keyword>
<dbReference type="PANTHER" id="PTHR10125:SF31">
    <property type="entry name" value="P2X RECEPTOR E"/>
    <property type="match status" value="1"/>
</dbReference>
<keyword evidence="8" id="KW-1071">Ligand-gated ion channel</keyword>
<evidence type="ECO:0000256" key="9">
    <source>
        <dbReference type="ARBA" id="ARBA00023303"/>
    </source>
</evidence>
<organism evidence="11 12">
    <name type="scientific">Ramazzottius varieornatus</name>
    <name type="common">Water bear</name>
    <name type="synonym">Tardigrade</name>
    <dbReference type="NCBI Taxonomy" id="947166"/>
    <lineage>
        <taxon>Eukaryota</taxon>
        <taxon>Metazoa</taxon>
        <taxon>Ecdysozoa</taxon>
        <taxon>Tardigrada</taxon>
        <taxon>Eutardigrada</taxon>
        <taxon>Parachela</taxon>
        <taxon>Hypsibioidea</taxon>
        <taxon>Ramazzottiidae</taxon>
        <taxon>Ramazzottius</taxon>
    </lineage>
</organism>
<comment type="similarity">
    <text evidence="2">Belongs to the P2X receptor family.</text>
</comment>
<keyword evidence="3" id="KW-0813">Transport</keyword>
<evidence type="ECO:0000256" key="10">
    <source>
        <dbReference type="SAM" id="Phobius"/>
    </source>
</evidence>
<dbReference type="Pfam" id="PF00864">
    <property type="entry name" value="P2X_receptor"/>
    <property type="match status" value="1"/>
</dbReference>
<keyword evidence="9" id="KW-0407">Ion channel</keyword>
<protein>
    <recommendedName>
        <fullName evidence="13">Purinergic receptor</fullName>
    </recommendedName>
</protein>
<accession>A0A1D1V4M3</accession>
<dbReference type="Proteomes" id="UP000186922">
    <property type="component" value="Unassembled WGS sequence"/>
</dbReference>
<evidence type="ECO:0000256" key="2">
    <source>
        <dbReference type="ARBA" id="ARBA00009848"/>
    </source>
</evidence>
<dbReference type="AlphaFoldDB" id="A0A1D1V4M3"/>
<dbReference type="OrthoDB" id="494673at2759"/>
<evidence type="ECO:0000256" key="3">
    <source>
        <dbReference type="ARBA" id="ARBA00022448"/>
    </source>
</evidence>
<keyword evidence="5 10" id="KW-1133">Transmembrane helix</keyword>
<evidence type="ECO:0000256" key="1">
    <source>
        <dbReference type="ARBA" id="ARBA00004308"/>
    </source>
</evidence>
<dbReference type="InterPro" id="IPR059116">
    <property type="entry name" value="P2X_receptor"/>
</dbReference>
<dbReference type="InterPro" id="IPR027309">
    <property type="entry name" value="P2X_extracellular_dom_sf"/>
</dbReference>